<keyword evidence="3" id="KW-1185">Reference proteome</keyword>
<comment type="caution">
    <text evidence="2">The sequence shown here is derived from an EMBL/GenBank/DDBJ whole genome shotgun (WGS) entry which is preliminary data.</text>
</comment>
<gene>
    <name evidence="2" type="ORF">P171DRAFT_256938</name>
</gene>
<dbReference type="AlphaFoldDB" id="A0A9P4PP17"/>
<reference evidence="2" key="1">
    <citation type="journal article" date="2020" name="Stud. Mycol.">
        <title>101 Dothideomycetes genomes: a test case for predicting lifestyles and emergence of pathogens.</title>
        <authorList>
            <person name="Haridas S."/>
            <person name="Albert R."/>
            <person name="Binder M."/>
            <person name="Bloem J."/>
            <person name="Labutti K."/>
            <person name="Salamov A."/>
            <person name="Andreopoulos B."/>
            <person name="Baker S."/>
            <person name="Barry K."/>
            <person name="Bills G."/>
            <person name="Bluhm B."/>
            <person name="Cannon C."/>
            <person name="Castanera R."/>
            <person name="Culley D."/>
            <person name="Daum C."/>
            <person name="Ezra D."/>
            <person name="Gonzalez J."/>
            <person name="Henrissat B."/>
            <person name="Kuo A."/>
            <person name="Liang C."/>
            <person name="Lipzen A."/>
            <person name="Lutzoni F."/>
            <person name="Magnuson J."/>
            <person name="Mondo S."/>
            <person name="Nolan M."/>
            <person name="Ohm R."/>
            <person name="Pangilinan J."/>
            <person name="Park H.-J."/>
            <person name="Ramirez L."/>
            <person name="Alfaro M."/>
            <person name="Sun H."/>
            <person name="Tritt A."/>
            <person name="Yoshinaga Y."/>
            <person name="Zwiers L.-H."/>
            <person name="Turgeon B."/>
            <person name="Goodwin S."/>
            <person name="Spatafora J."/>
            <person name="Crous P."/>
            <person name="Grigoriev I."/>
        </authorList>
    </citation>
    <scope>NUCLEOTIDE SEQUENCE</scope>
    <source>
        <strain evidence="2">CBS 690.94</strain>
    </source>
</reference>
<feature type="region of interest" description="Disordered" evidence="1">
    <location>
        <begin position="27"/>
        <end position="46"/>
    </location>
</feature>
<sequence>MSGYSVPYERVHRSAILLSESSFGIRLRASNGPTPRSAGEGRDQYHNTMSSYGSDAMWQRRYRTIRASAAICQSTDRGTERGISNIWSPVPKGKLHSRKHNSTSDDDKDAIRREYSGRCEQAQGLSDRYSTRRSSYWGVRVYQAHAVPQCRHNDQVYSTHGRSGRRTYLGEDSRASGCCNLLAIPVLHAVREIGRLRREGATP</sequence>
<dbReference type="Proteomes" id="UP000799764">
    <property type="component" value="Unassembled WGS sequence"/>
</dbReference>
<organism evidence="2 3">
    <name type="scientific">Karstenula rhodostoma CBS 690.94</name>
    <dbReference type="NCBI Taxonomy" id="1392251"/>
    <lineage>
        <taxon>Eukaryota</taxon>
        <taxon>Fungi</taxon>
        <taxon>Dikarya</taxon>
        <taxon>Ascomycota</taxon>
        <taxon>Pezizomycotina</taxon>
        <taxon>Dothideomycetes</taxon>
        <taxon>Pleosporomycetidae</taxon>
        <taxon>Pleosporales</taxon>
        <taxon>Massarineae</taxon>
        <taxon>Didymosphaeriaceae</taxon>
        <taxon>Karstenula</taxon>
    </lineage>
</organism>
<accession>A0A9P4PP17</accession>
<evidence type="ECO:0000313" key="3">
    <source>
        <dbReference type="Proteomes" id="UP000799764"/>
    </source>
</evidence>
<name>A0A9P4PP17_9PLEO</name>
<protein>
    <submittedName>
        <fullName evidence="2">Uncharacterized protein</fullName>
    </submittedName>
</protein>
<evidence type="ECO:0000313" key="2">
    <source>
        <dbReference type="EMBL" id="KAF2446306.1"/>
    </source>
</evidence>
<evidence type="ECO:0000256" key="1">
    <source>
        <dbReference type="SAM" id="MobiDB-lite"/>
    </source>
</evidence>
<proteinExistence type="predicted"/>
<dbReference type="EMBL" id="MU001498">
    <property type="protein sequence ID" value="KAF2446306.1"/>
    <property type="molecule type" value="Genomic_DNA"/>
</dbReference>
<feature type="region of interest" description="Disordered" evidence="1">
    <location>
        <begin position="82"/>
        <end position="110"/>
    </location>
</feature>